<evidence type="ECO:0000256" key="2">
    <source>
        <dbReference type="ARBA" id="ARBA00022832"/>
    </source>
</evidence>
<dbReference type="Gene3D" id="3.40.47.10">
    <property type="match status" value="2"/>
</dbReference>
<evidence type="ECO:0000313" key="5">
    <source>
        <dbReference type="EMBL" id="KFO30952.1"/>
    </source>
</evidence>
<gene>
    <name evidence="5" type="ORF">H920_07683</name>
</gene>
<dbReference type="GO" id="GO:0010124">
    <property type="term" value="P:phenylacetate catabolic process"/>
    <property type="evidence" value="ECO:0007669"/>
    <property type="project" value="TreeGrafter"/>
</dbReference>
<proteinExistence type="predicted"/>
<keyword evidence="2" id="KW-0276">Fatty acid metabolism</keyword>
<dbReference type="GO" id="GO:0006635">
    <property type="term" value="P:fatty acid beta-oxidation"/>
    <property type="evidence" value="ECO:0007669"/>
    <property type="project" value="TreeGrafter"/>
</dbReference>
<sequence length="237" mass="25007">MDSRMYSQNHIVSVLPQIDPYGRQHDAEAAGCAGPPHRPARDQSCAAARAVLQPSAEDAAVVHSRRTAIDRASRSGFTMRPLLGSSGNEKVSPSPCGLGSVTPRREAVGHHPDEPLTAVMRAVLQDVKLSPEQLGDISRSKAEELGLPIVRVLRSYAVVVPPDIVGIGPAYAIPAALQKAGGSWSMRSSLVRGVVVGPVPSMPLASHQFHFHRAYGGVSMSIKTGIGATVISEYPGN</sequence>
<keyword evidence="3" id="KW-0007">Acetylation</keyword>
<dbReference type="PANTHER" id="PTHR43853">
    <property type="entry name" value="3-KETOACYL-COA THIOLASE, PEROXISOMAL"/>
    <property type="match status" value="1"/>
</dbReference>
<dbReference type="InterPro" id="IPR050215">
    <property type="entry name" value="Thiolase-like_sf_Thiolase"/>
</dbReference>
<organism evidence="5 6">
    <name type="scientific">Fukomys damarensis</name>
    <name type="common">Damaraland mole rat</name>
    <name type="synonym">Cryptomys damarensis</name>
    <dbReference type="NCBI Taxonomy" id="885580"/>
    <lineage>
        <taxon>Eukaryota</taxon>
        <taxon>Metazoa</taxon>
        <taxon>Chordata</taxon>
        <taxon>Craniata</taxon>
        <taxon>Vertebrata</taxon>
        <taxon>Euteleostomi</taxon>
        <taxon>Mammalia</taxon>
        <taxon>Eutheria</taxon>
        <taxon>Euarchontoglires</taxon>
        <taxon>Glires</taxon>
        <taxon>Rodentia</taxon>
        <taxon>Hystricomorpha</taxon>
        <taxon>Bathyergidae</taxon>
        <taxon>Fukomys</taxon>
    </lineage>
</organism>
<dbReference type="AlphaFoldDB" id="A0A091DIP4"/>
<evidence type="ECO:0000313" key="6">
    <source>
        <dbReference type="Proteomes" id="UP000028990"/>
    </source>
</evidence>
<evidence type="ECO:0000256" key="4">
    <source>
        <dbReference type="ARBA" id="ARBA00023098"/>
    </source>
</evidence>
<dbReference type="EC" id="2.3.1.9" evidence="1"/>
<name>A0A091DIP4_FUKDA</name>
<reference evidence="5 6" key="1">
    <citation type="submission" date="2013-11" db="EMBL/GenBank/DDBJ databases">
        <title>The Damaraland mole rat (Fukomys damarensis) genome and evolution of African mole rats.</title>
        <authorList>
            <person name="Gladyshev V.N."/>
            <person name="Fang X."/>
        </authorList>
    </citation>
    <scope>NUCLEOTIDE SEQUENCE [LARGE SCALE GENOMIC DNA]</scope>
    <source>
        <tissue evidence="5">Liver</tissue>
    </source>
</reference>
<dbReference type="Proteomes" id="UP000028990">
    <property type="component" value="Unassembled WGS sequence"/>
</dbReference>
<dbReference type="GO" id="GO:0005777">
    <property type="term" value="C:peroxisome"/>
    <property type="evidence" value="ECO:0007669"/>
    <property type="project" value="TreeGrafter"/>
</dbReference>
<keyword evidence="6" id="KW-1185">Reference proteome</keyword>
<accession>A0A091DIP4</accession>
<dbReference type="GO" id="GO:0003985">
    <property type="term" value="F:acetyl-CoA C-acetyltransferase activity"/>
    <property type="evidence" value="ECO:0007669"/>
    <property type="project" value="UniProtKB-EC"/>
</dbReference>
<keyword evidence="4" id="KW-0443">Lipid metabolism</keyword>
<protein>
    <recommendedName>
        <fullName evidence="1">acetyl-CoA C-acetyltransferase</fullName>
        <ecNumber evidence="1">2.3.1.9</ecNumber>
    </recommendedName>
</protein>
<dbReference type="InterPro" id="IPR016039">
    <property type="entry name" value="Thiolase-like"/>
</dbReference>
<evidence type="ECO:0000256" key="3">
    <source>
        <dbReference type="ARBA" id="ARBA00022990"/>
    </source>
</evidence>
<dbReference type="EMBL" id="KN122353">
    <property type="protein sequence ID" value="KFO30952.1"/>
    <property type="molecule type" value="Genomic_DNA"/>
</dbReference>
<dbReference type="PANTHER" id="PTHR43853:SF8">
    <property type="entry name" value="3-KETOACYL-COA THIOLASE, PEROXISOMAL"/>
    <property type="match status" value="1"/>
</dbReference>
<evidence type="ECO:0000256" key="1">
    <source>
        <dbReference type="ARBA" id="ARBA00012705"/>
    </source>
</evidence>